<dbReference type="Pfam" id="PF20430">
    <property type="entry name" value="Eplus_motif"/>
    <property type="match status" value="1"/>
</dbReference>
<evidence type="ECO:0000256" key="1">
    <source>
        <dbReference type="ARBA" id="ARBA00022737"/>
    </source>
</evidence>
<keyword evidence="1" id="KW-0677">Repeat</keyword>
<gene>
    <name evidence="3" type="ORF">FH972_003113</name>
</gene>
<accession>A0A5N6QGX1</accession>
<dbReference type="Pfam" id="PF01535">
    <property type="entry name" value="PPR"/>
    <property type="match status" value="3"/>
</dbReference>
<dbReference type="InterPro" id="IPR011990">
    <property type="entry name" value="TPR-like_helical_dom_sf"/>
</dbReference>
<dbReference type="Pfam" id="PF20431">
    <property type="entry name" value="E_motif"/>
    <property type="match status" value="1"/>
</dbReference>
<organism evidence="3 4">
    <name type="scientific">Carpinus fangiana</name>
    <dbReference type="NCBI Taxonomy" id="176857"/>
    <lineage>
        <taxon>Eukaryota</taxon>
        <taxon>Viridiplantae</taxon>
        <taxon>Streptophyta</taxon>
        <taxon>Embryophyta</taxon>
        <taxon>Tracheophyta</taxon>
        <taxon>Spermatophyta</taxon>
        <taxon>Magnoliopsida</taxon>
        <taxon>eudicotyledons</taxon>
        <taxon>Gunneridae</taxon>
        <taxon>Pentapetalae</taxon>
        <taxon>rosids</taxon>
        <taxon>fabids</taxon>
        <taxon>Fagales</taxon>
        <taxon>Betulaceae</taxon>
        <taxon>Carpinus</taxon>
    </lineage>
</organism>
<evidence type="ECO:0000313" key="4">
    <source>
        <dbReference type="Proteomes" id="UP000327013"/>
    </source>
</evidence>
<dbReference type="OrthoDB" id="1902591at2759"/>
<evidence type="ECO:0000256" key="2">
    <source>
        <dbReference type="PROSITE-ProRule" id="PRU00708"/>
    </source>
</evidence>
<dbReference type="GO" id="GO:0009451">
    <property type="term" value="P:RNA modification"/>
    <property type="evidence" value="ECO:0007669"/>
    <property type="project" value="InterPro"/>
</dbReference>
<feature type="repeat" description="PPR" evidence="2">
    <location>
        <begin position="681"/>
        <end position="715"/>
    </location>
</feature>
<dbReference type="AlphaFoldDB" id="A0A5N6QGX1"/>
<sequence>MNGNAFKKGSEKPIIQFSLSLLFFGSMDCNRSLGTSFLCRLSRKPCSVSFATAIAAIPYVKPSSSLSDSMEKSAACFDGRFQNILKKLSNHNILKPVPSIANVNLDSNKRLGLYSEVLRSCALKRCLNEGKAVHGQVIKNGMDPDSHFWRLVVEVYVKGGSLQCARQVLDEMRERDVVSWTALVEGLIDKGYSRDGIRLYSEMRKDGVRPNEQTLMSVLKGCSECLELDIVSQLHAEVIKIGFFSDMFVGSALVDLYSKCGEMELASMVFFYISEKSVASWNALLDGYAQIGDWEEILKLFSAISKLELKYGKFTLLTVLKSCARLGNLRGGQAVHALATKMGSELDKFLICCILNMYSKCGLPDYALKVFERIKNPKIVAWSTMINCLDQQGQSQEATEMFCLMRRTDVTPNEYTLTSIISAATSLGNWKYGESIHACAYKYGLKSDNFISSALVTMYMKTGCVHNGWQVFNTMNVRDIASWNALLSGFHDDKTSDQGPRIFKELLVGGFKPDIYTFISILKSCSNILDVDFGKQIHAHIIKDGLCSNSSIGTALIDMYFKCYYLEDADIILNELTERDLLTWTVIISSYVQTNQGEKAVKCFSQLQREGLKPNAYTLSCCLSGCSSLALLDSGRQLHSMVIKSGLSSNVYIATALVDMYGQCRHIEDAEAIFKSMTYRNAVLWNTIICGYSLNGQGKEALEAFRIMLDEGVLPDEITFIGVLSACSHMGLIEEGEKHFNSMSKDYGITPSIEHYACMVNILSRAGKFSEVQSFVEKWELTQNALIWETILWASKMHGNVEVGERAAEKLFELETDIDYNYVMLSHIFAAKGRWDDVVKVRTLMSNLGITKEPACSWLVIDAQAHKFFAHDMSHPKIKEICLYLEGMAR</sequence>
<feature type="repeat" description="PPR" evidence="2">
    <location>
        <begin position="580"/>
        <end position="614"/>
    </location>
</feature>
<dbReference type="GO" id="GO:0003723">
    <property type="term" value="F:RNA binding"/>
    <property type="evidence" value="ECO:0007669"/>
    <property type="project" value="InterPro"/>
</dbReference>
<evidence type="ECO:0000313" key="3">
    <source>
        <dbReference type="EMBL" id="KAE7998582.1"/>
    </source>
</evidence>
<evidence type="ECO:0008006" key="5">
    <source>
        <dbReference type="Google" id="ProtNLM"/>
    </source>
</evidence>
<name>A0A5N6QGX1_9ROSI</name>
<feature type="repeat" description="PPR" evidence="2">
    <location>
        <begin position="176"/>
        <end position="210"/>
    </location>
</feature>
<dbReference type="InterPro" id="IPR046960">
    <property type="entry name" value="PPR_At4g14850-like_plant"/>
</dbReference>
<feature type="repeat" description="PPR" evidence="2">
    <location>
        <begin position="277"/>
        <end position="311"/>
    </location>
</feature>
<dbReference type="FunFam" id="1.25.40.10:FF:001093">
    <property type="entry name" value="Pentatricopeptide repeat-containing protein At2g34400"/>
    <property type="match status" value="1"/>
</dbReference>
<dbReference type="InterPro" id="IPR046848">
    <property type="entry name" value="E_motif"/>
</dbReference>
<keyword evidence="4" id="KW-1185">Reference proteome</keyword>
<dbReference type="PANTHER" id="PTHR47926:SF344">
    <property type="entry name" value="OS07G0636900 PROTEIN"/>
    <property type="match status" value="1"/>
</dbReference>
<dbReference type="InterPro" id="IPR002885">
    <property type="entry name" value="PPR_rpt"/>
</dbReference>
<proteinExistence type="predicted"/>
<feature type="repeat" description="PPR" evidence="2">
    <location>
        <begin position="479"/>
        <end position="513"/>
    </location>
</feature>
<dbReference type="PROSITE" id="PS51375">
    <property type="entry name" value="PPR"/>
    <property type="match status" value="6"/>
</dbReference>
<dbReference type="NCBIfam" id="TIGR00756">
    <property type="entry name" value="PPR"/>
    <property type="match status" value="5"/>
</dbReference>
<dbReference type="InterPro" id="IPR046849">
    <property type="entry name" value="E2_motif"/>
</dbReference>
<dbReference type="PANTHER" id="PTHR47926">
    <property type="entry name" value="PENTATRICOPEPTIDE REPEAT-CONTAINING PROTEIN"/>
    <property type="match status" value="1"/>
</dbReference>
<reference evidence="3 4" key="1">
    <citation type="submission" date="2019-06" db="EMBL/GenBank/DDBJ databases">
        <title>A chromosomal-level reference genome of Carpinus fangiana (Coryloideae, Betulaceae).</title>
        <authorList>
            <person name="Yang X."/>
            <person name="Wang Z."/>
            <person name="Zhang L."/>
            <person name="Hao G."/>
            <person name="Liu J."/>
            <person name="Yang Y."/>
        </authorList>
    </citation>
    <scope>NUCLEOTIDE SEQUENCE [LARGE SCALE GENOMIC DNA]</scope>
    <source>
        <strain evidence="3">Cfa_2016G</strain>
        <tissue evidence="3">Leaf</tissue>
    </source>
</reference>
<feature type="repeat" description="PPR" evidence="2">
    <location>
        <begin position="378"/>
        <end position="412"/>
    </location>
</feature>
<dbReference type="EMBL" id="CM017321">
    <property type="protein sequence ID" value="KAE7998582.1"/>
    <property type="molecule type" value="Genomic_DNA"/>
</dbReference>
<dbReference type="FunFam" id="1.25.40.10:FF:000343">
    <property type="entry name" value="Pentatricopeptide repeat-containing protein At3g58590"/>
    <property type="match status" value="3"/>
</dbReference>
<dbReference type="Pfam" id="PF13041">
    <property type="entry name" value="PPR_2"/>
    <property type="match status" value="4"/>
</dbReference>
<dbReference type="Gene3D" id="1.25.40.10">
    <property type="entry name" value="Tetratricopeptide repeat domain"/>
    <property type="match status" value="5"/>
</dbReference>
<protein>
    <recommendedName>
        <fullName evidence="5">Pentacotripeptide-repeat region of PRORP domain-containing protein</fullName>
    </recommendedName>
</protein>
<dbReference type="Proteomes" id="UP000327013">
    <property type="component" value="Chromosome 1"/>
</dbReference>